<dbReference type="CDD" id="cd06327">
    <property type="entry name" value="PBP1_SBP-like"/>
    <property type="match status" value="1"/>
</dbReference>
<evidence type="ECO:0000256" key="1">
    <source>
        <dbReference type="ARBA" id="ARBA00010062"/>
    </source>
</evidence>
<comment type="similarity">
    <text evidence="1">Belongs to the leucine-binding protein family.</text>
</comment>
<feature type="domain" description="Leucine-binding protein" evidence="3">
    <location>
        <begin position="18"/>
        <end position="355"/>
    </location>
</feature>
<dbReference type="EMBL" id="QYUQ01000002">
    <property type="protein sequence ID" value="RJG04407.1"/>
    <property type="molecule type" value="Genomic_DNA"/>
</dbReference>
<dbReference type="InterPro" id="IPR028082">
    <property type="entry name" value="Peripla_BP_I"/>
</dbReference>
<evidence type="ECO:0000313" key="4">
    <source>
        <dbReference type="EMBL" id="RJG04407.1"/>
    </source>
</evidence>
<protein>
    <submittedName>
        <fullName evidence="4">ABC transporter substrate-binding protein</fullName>
    </submittedName>
</protein>
<accession>A0A3A3G7B8</accession>
<keyword evidence="2" id="KW-0732">Signal</keyword>
<evidence type="ECO:0000256" key="2">
    <source>
        <dbReference type="ARBA" id="ARBA00022729"/>
    </source>
</evidence>
<proteinExistence type="inferred from homology"/>
<keyword evidence="5" id="KW-1185">Reference proteome</keyword>
<dbReference type="Proteomes" id="UP000266327">
    <property type="component" value="Unassembled WGS sequence"/>
</dbReference>
<dbReference type="PANTHER" id="PTHR30483:SF6">
    <property type="entry name" value="PERIPLASMIC BINDING PROTEIN OF ABC TRANSPORTER FOR NATURAL AMINO ACIDS"/>
    <property type="match status" value="1"/>
</dbReference>
<evidence type="ECO:0000259" key="3">
    <source>
        <dbReference type="Pfam" id="PF13458"/>
    </source>
</evidence>
<dbReference type="Pfam" id="PF13458">
    <property type="entry name" value="Peripla_BP_6"/>
    <property type="match status" value="1"/>
</dbReference>
<dbReference type="PANTHER" id="PTHR30483">
    <property type="entry name" value="LEUCINE-SPECIFIC-BINDING PROTEIN"/>
    <property type="match status" value="1"/>
</dbReference>
<dbReference type="OrthoDB" id="8887944at2"/>
<dbReference type="AlphaFoldDB" id="A0A3A3G7B8"/>
<organism evidence="4 5">
    <name type="scientific">Noviherbaspirillum sedimenti</name>
    <dbReference type="NCBI Taxonomy" id="2320865"/>
    <lineage>
        <taxon>Bacteria</taxon>
        <taxon>Pseudomonadati</taxon>
        <taxon>Pseudomonadota</taxon>
        <taxon>Betaproteobacteria</taxon>
        <taxon>Burkholderiales</taxon>
        <taxon>Oxalobacteraceae</taxon>
        <taxon>Noviherbaspirillum</taxon>
    </lineage>
</organism>
<dbReference type="SUPFAM" id="SSF53822">
    <property type="entry name" value="Periplasmic binding protein-like I"/>
    <property type="match status" value="1"/>
</dbReference>
<comment type="caution">
    <text evidence="4">The sequence shown here is derived from an EMBL/GenBank/DDBJ whole genome shotgun (WGS) entry which is preliminary data.</text>
</comment>
<gene>
    <name evidence="4" type="ORF">D3878_13215</name>
</gene>
<reference evidence="5" key="1">
    <citation type="submission" date="2018-09" db="EMBL/GenBank/DDBJ databases">
        <authorList>
            <person name="Zhu H."/>
        </authorList>
    </citation>
    <scope>NUCLEOTIDE SEQUENCE [LARGE SCALE GENOMIC DNA]</scope>
    <source>
        <strain evidence="5">K1S02-23</strain>
    </source>
</reference>
<dbReference type="InterPro" id="IPR028081">
    <property type="entry name" value="Leu-bd"/>
</dbReference>
<dbReference type="InterPro" id="IPR051010">
    <property type="entry name" value="BCAA_transport"/>
</dbReference>
<evidence type="ECO:0000313" key="5">
    <source>
        <dbReference type="Proteomes" id="UP000266327"/>
    </source>
</evidence>
<sequence>MVGALLAVSGPVLAQNDTVNIGVITDLSGLYSQLGGKGSIIAAQMAVEDFGGKVLGKPIKLLTFDHLNKPDVAATKIREWVDRDNVSMVTDVLSSAVGIAAQKLLADKNFIIMNTGSATSAITNKECSPYSTHWSYDTQAVAASTATAIVQEKGRTWFFITADYAFGHTMQAEATKVLLANGGKVVGSVRHPLGASDFSSFVIQAQTSGANAVVLANTGGDVSNTIRQAKEFGLIQKGQQIAPLLIFDSDIKALGLDAAQGLKYTTGFYWDFDDKTRAWSKRFFERSKFQANMVQAATYSATLHYLKAVQAVGSLDRDKVMAKLREIPIDDMFARNAKLRPDGLLVHDMYLAEVKKPSESKGEWDIAKVIRVIPGEKAFAPLSESECPYLKSK</sequence>
<name>A0A3A3G7B8_9BURK</name>
<dbReference type="Gene3D" id="3.40.50.2300">
    <property type="match status" value="2"/>
</dbReference>